<feature type="coiled-coil region" evidence="1">
    <location>
        <begin position="203"/>
        <end position="234"/>
    </location>
</feature>
<evidence type="ECO:0000256" key="2">
    <source>
        <dbReference type="SAM" id="MobiDB-lite"/>
    </source>
</evidence>
<reference evidence="3" key="1">
    <citation type="submission" date="2022-08" db="EMBL/GenBank/DDBJ databases">
        <title>Novel sulphate-reducing endosymbionts in the free-living metamonad Anaeramoeba.</title>
        <authorList>
            <person name="Jerlstrom-Hultqvist J."/>
            <person name="Cepicka I."/>
            <person name="Gallot-Lavallee L."/>
            <person name="Salas-Leiva D."/>
            <person name="Curtis B.A."/>
            <person name="Zahonova K."/>
            <person name="Pipaliya S."/>
            <person name="Dacks J."/>
            <person name="Roger A.J."/>
        </authorList>
    </citation>
    <scope>NUCLEOTIDE SEQUENCE</scope>
    <source>
        <strain evidence="3">Busselton2</strain>
    </source>
</reference>
<evidence type="ECO:0000313" key="4">
    <source>
        <dbReference type="Proteomes" id="UP001146793"/>
    </source>
</evidence>
<feature type="compositionally biased region" description="Low complexity" evidence="2">
    <location>
        <begin position="1"/>
        <end position="12"/>
    </location>
</feature>
<evidence type="ECO:0000313" key="3">
    <source>
        <dbReference type="EMBL" id="KAJ3429532.1"/>
    </source>
</evidence>
<name>A0AAV7YLL8_9EUKA</name>
<feature type="compositionally biased region" description="Basic and acidic residues" evidence="2">
    <location>
        <begin position="30"/>
        <end position="39"/>
    </location>
</feature>
<proteinExistence type="predicted"/>
<dbReference type="Proteomes" id="UP001146793">
    <property type="component" value="Unassembled WGS sequence"/>
</dbReference>
<dbReference type="EMBL" id="JANTQA010000057">
    <property type="protein sequence ID" value="KAJ3429532.1"/>
    <property type="molecule type" value="Genomic_DNA"/>
</dbReference>
<protein>
    <submittedName>
        <fullName evidence="3">Uncharacterized protein</fullName>
    </submittedName>
</protein>
<organism evidence="3 4">
    <name type="scientific">Anaeramoeba flamelloides</name>
    <dbReference type="NCBI Taxonomy" id="1746091"/>
    <lineage>
        <taxon>Eukaryota</taxon>
        <taxon>Metamonada</taxon>
        <taxon>Anaeramoebidae</taxon>
        <taxon>Anaeramoeba</taxon>
    </lineage>
</organism>
<feature type="compositionally biased region" description="Polar residues" evidence="2">
    <location>
        <begin position="42"/>
        <end position="54"/>
    </location>
</feature>
<comment type="caution">
    <text evidence="3">The sequence shown here is derived from an EMBL/GenBank/DDBJ whole genome shotgun (WGS) entry which is preliminary data.</text>
</comment>
<feature type="region of interest" description="Disordered" evidence="2">
    <location>
        <begin position="1"/>
        <end position="91"/>
    </location>
</feature>
<feature type="compositionally biased region" description="Low complexity" evidence="2">
    <location>
        <begin position="79"/>
        <end position="90"/>
    </location>
</feature>
<accession>A0AAV7YLL8</accession>
<evidence type="ECO:0000256" key="1">
    <source>
        <dbReference type="SAM" id="Coils"/>
    </source>
</evidence>
<dbReference type="AlphaFoldDB" id="A0AAV7YLL8"/>
<keyword evidence="1" id="KW-0175">Coiled coil</keyword>
<feature type="compositionally biased region" description="Polar residues" evidence="2">
    <location>
        <begin position="63"/>
        <end position="78"/>
    </location>
</feature>
<feature type="coiled-coil region" evidence="1">
    <location>
        <begin position="265"/>
        <end position="306"/>
    </location>
</feature>
<gene>
    <name evidence="3" type="ORF">M0812_24887</name>
</gene>
<sequence length="310" mass="35288">MTSSGSGSGSDTSSDETIFGDFGGNNMDTRSFKQKKEESLISLFSKNYNPNQKNVPLERKSYSPRTLLNKGTNKPNHGNTNPLNPNRRTPSMCPDSLDISGVSGVYLPQPIPSFADTIEAGIGTTLIYGKRSTTKNNNKEQKKHGEEAKSFINMLNQSSKNYNNSKKNIGLESGMYEMINNRETLDQAQLSPFVSVHFPKNKNLNQEQIMKHIETQQQKLQKEMEKEKEKEKEKIPLFLRNQMKIGEQQQQEEQNTIGLNSSDLIEKIKQENMQLQMEVEKKKSNIQKLMKIAHEQKLKISELTKKSLEN</sequence>